<evidence type="ECO:0000313" key="3">
    <source>
        <dbReference type="Proteomes" id="UP000824161"/>
    </source>
</evidence>
<feature type="transmembrane region" description="Helical" evidence="1">
    <location>
        <begin position="95"/>
        <end position="117"/>
    </location>
</feature>
<evidence type="ECO:0000256" key="1">
    <source>
        <dbReference type="SAM" id="Phobius"/>
    </source>
</evidence>
<comment type="caution">
    <text evidence="2">The sequence shown here is derived from an EMBL/GenBank/DDBJ whole genome shotgun (WGS) entry which is preliminary data.</text>
</comment>
<feature type="transmembrane region" description="Helical" evidence="1">
    <location>
        <begin position="16"/>
        <end position="36"/>
    </location>
</feature>
<organism evidence="2 3">
    <name type="scientific">Candidatus Merdimorpha stercoravium</name>
    <dbReference type="NCBI Taxonomy" id="2840863"/>
    <lineage>
        <taxon>Bacteria</taxon>
        <taxon>Pseudomonadati</taxon>
        <taxon>Bacteroidota</taxon>
        <taxon>Flavobacteriia</taxon>
        <taxon>Flavobacteriales</taxon>
        <taxon>Candidatus Merdimorpha</taxon>
    </lineage>
</organism>
<evidence type="ECO:0000313" key="2">
    <source>
        <dbReference type="EMBL" id="HIT97563.1"/>
    </source>
</evidence>
<keyword evidence="1" id="KW-1133">Transmembrane helix</keyword>
<reference evidence="2" key="1">
    <citation type="submission" date="2020-10" db="EMBL/GenBank/DDBJ databases">
        <authorList>
            <person name="Gilroy R."/>
        </authorList>
    </citation>
    <scope>NUCLEOTIDE SEQUENCE</scope>
    <source>
        <strain evidence="2">1383</strain>
    </source>
</reference>
<sequence length="157" mass="17651">MEKTYLFPSSCKKAGLGMFVPFAVAGVCMLGGWWNLEWSLPVFALAADPLGASGGSFVTVRTDVFPTLVIFGLVVSLLMVCFSREKDEDEYVAQLRCRTLVVSVMASYVCLLVGNLFIYGFPFLTFLFVNLFTVLVVYALLFHYRLYRSRRSASYEE</sequence>
<dbReference type="EMBL" id="DVLY01000044">
    <property type="protein sequence ID" value="HIT97563.1"/>
    <property type="molecule type" value="Genomic_DNA"/>
</dbReference>
<name>A0A9D1KT31_9FLAO</name>
<keyword evidence="1" id="KW-0472">Membrane</keyword>
<protein>
    <submittedName>
        <fullName evidence="2">Uncharacterized protein</fullName>
    </submittedName>
</protein>
<feature type="transmembrane region" description="Helical" evidence="1">
    <location>
        <begin position="123"/>
        <end position="142"/>
    </location>
</feature>
<reference evidence="2" key="2">
    <citation type="journal article" date="2021" name="PeerJ">
        <title>Extensive microbial diversity within the chicken gut microbiome revealed by metagenomics and culture.</title>
        <authorList>
            <person name="Gilroy R."/>
            <person name="Ravi A."/>
            <person name="Getino M."/>
            <person name="Pursley I."/>
            <person name="Horton D.L."/>
            <person name="Alikhan N.F."/>
            <person name="Baker D."/>
            <person name="Gharbi K."/>
            <person name="Hall N."/>
            <person name="Watson M."/>
            <person name="Adriaenssens E.M."/>
            <person name="Foster-Nyarko E."/>
            <person name="Jarju S."/>
            <person name="Secka A."/>
            <person name="Antonio M."/>
            <person name="Oren A."/>
            <person name="Chaudhuri R.R."/>
            <person name="La Ragione R."/>
            <person name="Hildebrand F."/>
            <person name="Pallen M.J."/>
        </authorList>
    </citation>
    <scope>NUCLEOTIDE SEQUENCE</scope>
    <source>
        <strain evidence="2">1383</strain>
    </source>
</reference>
<keyword evidence="1" id="KW-0812">Transmembrane</keyword>
<dbReference type="Proteomes" id="UP000824161">
    <property type="component" value="Unassembled WGS sequence"/>
</dbReference>
<gene>
    <name evidence="2" type="ORF">IAC44_01860</name>
</gene>
<feature type="transmembrane region" description="Helical" evidence="1">
    <location>
        <begin position="64"/>
        <end position="83"/>
    </location>
</feature>
<accession>A0A9D1KT31</accession>
<dbReference type="AlphaFoldDB" id="A0A9D1KT31"/>
<proteinExistence type="predicted"/>